<feature type="coiled-coil region" evidence="10">
    <location>
        <begin position="219"/>
        <end position="278"/>
    </location>
</feature>
<sequence length="527" mass="59976">MEIAENSSVTAPYTFRGSDFYVTMDCKGNNSVTIEVEDRLTADQWRATFDAAYVEDLTRKTGNFKQFSIFVSMLESAITQSSSTVFLDLLTYSDLEVLRQKKSGASDAKSSIPAPRSGLMSKRYLILTYTVEFDRIHYPLPLPYVGKPDPRALQETIRQLKTEIKKLKQAVSIGAVRCSQCCIGIGLRLAKEKDEIEAEFMQYRREMRNTVSGSTVKEVRTLKAVVRNLEQELMKEKTEHQRASSKRSQEYRELLEEVEELRASERNLRVRVKSLTNELAVYKRGRQPARSNSTDKRSSIERLNKLRKNSSSRQRSLSRERNSSYSRDIERSSSHDRLYLPQRRDRSSSRDRPSSAPNRSRHSESPSSVRGSFHVSRSPSPAGLLISRFNPTAYIKEQERRKKEAVLKRKRRERANVSGVSINSKPSPASFNSSRNSAHSRHRSRTSSIGSQGDLSDGFVSDGSYTSRLHTPENGFGKRKSVIDKENVDPASTSDGEESEVFDRSAEINEIDERLNRLQQLMKATMP</sequence>
<feature type="region of interest" description="Disordered" evidence="11">
    <location>
        <begin position="283"/>
        <end position="385"/>
    </location>
</feature>
<dbReference type="GO" id="GO:0036064">
    <property type="term" value="C:ciliary basal body"/>
    <property type="evidence" value="ECO:0007669"/>
    <property type="project" value="TreeGrafter"/>
</dbReference>
<organism evidence="12 13">
    <name type="scientific">Pomacea canaliculata</name>
    <name type="common">Golden apple snail</name>
    <dbReference type="NCBI Taxonomy" id="400727"/>
    <lineage>
        <taxon>Eukaryota</taxon>
        <taxon>Metazoa</taxon>
        <taxon>Spiralia</taxon>
        <taxon>Lophotrochozoa</taxon>
        <taxon>Mollusca</taxon>
        <taxon>Gastropoda</taxon>
        <taxon>Caenogastropoda</taxon>
        <taxon>Architaenioglossa</taxon>
        <taxon>Ampullarioidea</taxon>
        <taxon>Ampullariidae</taxon>
        <taxon>Pomacea</taxon>
    </lineage>
</organism>
<evidence type="ECO:0000256" key="3">
    <source>
        <dbReference type="ARBA" id="ARBA00023054"/>
    </source>
</evidence>
<keyword evidence="13" id="KW-1185">Reference proteome</keyword>
<evidence type="ECO:0000256" key="1">
    <source>
        <dbReference type="ARBA" id="ARBA00004120"/>
    </source>
</evidence>
<keyword evidence="4" id="KW-0206">Cytoskeleton</keyword>
<feature type="compositionally biased region" description="Basic and acidic residues" evidence="11">
    <location>
        <begin position="293"/>
        <end position="304"/>
    </location>
</feature>
<evidence type="ECO:0000256" key="9">
    <source>
        <dbReference type="ARBA" id="ARBA00042326"/>
    </source>
</evidence>
<dbReference type="EMBL" id="PZQS01000008">
    <property type="protein sequence ID" value="PVD26201.1"/>
    <property type="molecule type" value="Genomic_DNA"/>
</dbReference>
<dbReference type="Proteomes" id="UP000245119">
    <property type="component" value="Linkage Group LG8"/>
</dbReference>
<comment type="subcellular location">
    <subcellularLocation>
        <location evidence="1">Cytoplasm</location>
        <location evidence="1">Cytoskeleton</location>
        <location evidence="1">Cilium basal body</location>
    </subcellularLocation>
</comment>
<feature type="compositionally biased region" description="Basic and acidic residues" evidence="11">
    <location>
        <begin position="317"/>
        <end position="353"/>
    </location>
</feature>
<dbReference type="OrthoDB" id="568137at2759"/>
<evidence type="ECO:0000256" key="7">
    <source>
        <dbReference type="ARBA" id="ARBA00040683"/>
    </source>
</evidence>
<evidence type="ECO:0000313" key="13">
    <source>
        <dbReference type="Proteomes" id="UP000245119"/>
    </source>
</evidence>
<proteinExistence type="inferred from homology"/>
<evidence type="ECO:0000256" key="5">
    <source>
        <dbReference type="ARBA" id="ARBA00023273"/>
    </source>
</evidence>
<comment type="similarity">
    <text evidence="6">Belongs to the CCDC61 family.</text>
</comment>
<evidence type="ECO:0000256" key="10">
    <source>
        <dbReference type="SAM" id="Coils"/>
    </source>
</evidence>
<feature type="region of interest" description="Disordered" evidence="11">
    <location>
        <begin position="398"/>
        <end position="507"/>
    </location>
</feature>
<evidence type="ECO:0000256" key="4">
    <source>
        <dbReference type="ARBA" id="ARBA00023212"/>
    </source>
</evidence>
<keyword evidence="2" id="KW-0963">Cytoplasm</keyword>
<keyword evidence="3 10" id="KW-0175">Coiled coil</keyword>
<dbReference type="PANTHER" id="PTHR22691:SF1">
    <property type="entry name" value="CENTROSOMAL PROTEIN CCDC61"/>
    <property type="match status" value="1"/>
</dbReference>
<dbReference type="PANTHER" id="PTHR22691">
    <property type="entry name" value="YEAST SPT2-RELATED"/>
    <property type="match status" value="1"/>
</dbReference>
<reference evidence="12 13" key="1">
    <citation type="submission" date="2018-04" db="EMBL/GenBank/DDBJ databases">
        <title>The genome of golden apple snail Pomacea canaliculata provides insight into stress tolerance and invasive adaptation.</title>
        <authorList>
            <person name="Liu C."/>
            <person name="Liu B."/>
            <person name="Ren Y."/>
            <person name="Zhang Y."/>
            <person name="Wang H."/>
            <person name="Li S."/>
            <person name="Jiang F."/>
            <person name="Yin L."/>
            <person name="Zhang G."/>
            <person name="Qian W."/>
            <person name="Fan W."/>
        </authorList>
    </citation>
    <scope>NUCLEOTIDE SEQUENCE [LARGE SCALE GENOMIC DNA]</scope>
    <source>
        <strain evidence="12">SZHN2017</strain>
        <tissue evidence="12">Muscle</tissue>
    </source>
</reference>
<evidence type="ECO:0000313" key="12">
    <source>
        <dbReference type="EMBL" id="PVD26201.1"/>
    </source>
</evidence>
<name>A0A2T7NYG5_POMCA</name>
<accession>A0A2T7NYG5</accession>
<evidence type="ECO:0000256" key="6">
    <source>
        <dbReference type="ARBA" id="ARBA00038217"/>
    </source>
</evidence>
<feature type="compositionally biased region" description="Basic and acidic residues" evidence="11">
    <location>
        <begin position="398"/>
        <end position="407"/>
    </location>
</feature>
<feature type="compositionally biased region" description="Polar residues" evidence="11">
    <location>
        <begin position="418"/>
        <end position="427"/>
    </location>
</feature>
<evidence type="ECO:0000256" key="11">
    <source>
        <dbReference type="SAM" id="MobiDB-lite"/>
    </source>
</evidence>
<dbReference type="InterPro" id="IPR049733">
    <property type="entry name" value="CCDC61_N"/>
</dbReference>
<evidence type="ECO:0000256" key="8">
    <source>
        <dbReference type="ARBA" id="ARBA00041518"/>
    </source>
</evidence>
<gene>
    <name evidence="12" type="ORF">C0Q70_13870</name>
</gene>
<keyword evidence="5" id="KW-0966">Cell projection</keyword>
<evidence type="ECO:0000256" key="2">
    <source>
        <dbReference type="ARBA" id="ARBA00022490"/>
    </source>
</evidence>
<feature type="compositionally biased region" description="Polar residues" evidence="11">
    <location>
        <begin position="365"/>
        <end position="379"/>
    </location>
</feature>
<dbReference type="AlphaFoldDB" id="A0A2T7NYG5"/>
<comment type="caution">
    <text evidence="12">The sequence shown here is derived from an EMBL/GenBank/DDBJ whole genome shotgun (WGS) entry which is preliminary data.</text>
</comment>
<protein>
    <recommendedName>
        <fullName evidence="7">Centrosomal protein CCDC61</fullName>
    </recommendedName>
    <alternativeName>
        <fullName evidence="8">Coiled-coil domain-containing protein 61</fullName>
    </alternativeName>
    <alternativeName>
        <fullName evidence="9">VFL3 homolog</fullName>
    </alternativeName>
</protein>
<dbReference type="CDD" id="cd22284">
    <property type="entry name" value="HD_CCDC61_N"/>
    <property type="match status" value="1"/>
</dbReference>